<name>A0A023AZU0_GRENI</name>
<keyword evidence="2" id="KW-1185">Reference proteome</keyword>
<protein>
    <submittedName>
        <fullName evidence="1">Uncharacterized protein</fullName>
    </submittedName>
</protein>
<dbReference type="Proteomes" id="UP000019763">
    <property type="component" value="Unassembled WGS sequence"/>
</dbReference>
<dbReference type="AlphaFoldDB" id="A0A023AZU0"/>
<sequence>MTRAVKSNGCEVVSVALAVVFIRTEEGMEEGVVVKEDPATLFKLLVRSRDEESYRVLIRDGELSWVDQARDAPKGYAGDIEPVRQRLLEAAKTHRSLLLLRHDLLAELGCKIHHAKEVHDVPTRIWREVSDNGNTYRIRFRDPGPSLLAHPDDLWWDAFLDSWSRWMTSEDPDNPPWWRLAADEPPQ</sequence>
<evidence type="ECO:0000313" key="2">
    <source>
        <dbReference type="Proteomes" id="UP000019763"/>
    </source>
</evidence>
<reference evidence="1" key="1">
    <citation type="submission" date="2013-12" db="EMBL/GenBank/DDBJ databases">
        <authorList>
            <person name="Omoto C.K."/>
            <person name="Sibley D."/>
            <person name="Venepally P."/>
            <person name="Hadjithomas M."/>
            <person name="Karamycheva S."/>
            <person name="Brunk B."/>
            <person name="Roos D."/>
            <person name="Caler E."/>
            <person name="Lorenzi H."/>
        </authorList>
    </citation>
    <scope>NUCLEOTIDE SEQUENCE</scope>
</reference>
<comment type="caution">
    <text evidence="1">The sequence shown here is derived from an EMBL/GenBank/DDBJ whole genome shotgun (WGS) entry which is preliminary data.</text>
</comment>
<accession>A0A023AZU0</accession>
<dbReference type="RefSeq" id="XP_011132822.1">
    <property type="nucleotide sequence ID" value="XM_011134520.1"/>
</dbReference>
<dbReference type="GeneID" id="22915315"/>
<proteinExistence type="predicted"/>
<dbReference type="VEuPathDB" id="CryptoDB:GNI_152760"/>
<gene>
    <name evidence="1" type="ORF">GNI_152760</name>
</gene>
<dbReference type="EMBL" id="AFNH02001138">
    <property type="protein sequence ID" value="EZG44079.1"/>
    <property type="molecule type" value="Genomic_DNA"/>
</dbReference>
<organism evidence="1 2">
    <name type="scientific">Gregarina niphandrodes</name>
    <name type="common">Septate eugregarine</name>
    <dbReference type="NCBI Taxonomy" id="110365"/>
    <lineage>
        <taxon>Eukaryota</taxon>
        <taxon>Sar</taxon>
        <taxon>Alveolata</taxon>
        <taxon>Apicomplexa</taxon>
        <taxon>Conoidasida</taxon>
        <taxon>Gregarinasina</taxon>
        <taxon>Eugregarinorida</taxon>
        <taxon>Gregarinidae</taxon>
        <taxon>Gregarina</taxon>
    </lineage>
</organism>
<evidence type="ECO:0000313" key="1">
    <source>
        <dbReference type="EMBL" id="EZG44079.1"/>
    </source>
</evidence>